<feature type="domain" description="PAC" evidence="12">
    <location>
        <begin position="351"/>
        <end position="403"/>
    </location>
</feature>
<dbReference type="Gene3D" id="6.10.340.10">
    <property type="match status" value="1"/>
</dbReference>
<evidence type="ECO:0000313" key="15">
    <source>
        <dbReference type="EMBL" id="MBK4737252.1"/>
    </source>
</evidence>
<dbReference type="InterPro" id="IPR003660">
    <property type="entry name" value="HAMP_dom"/>
</dbReference>
<feature type="modified residue" description="Phosphohistidine" evidence="10">
    <location>
        <position position="459"/>
    </location>
</feature>
<comment type="caution">
    <text evidence="15">The sequence shown here is derived from an EMBL/GenBank/DDBJ whole genome shotgun (WGS) entry which is preliminary data.</text>
</comment>
<dbReference type="InterPro" id="IPR008207">
    <property type="entry name" value="Sig_transdc_His_kin_Hpt_dom"/>
</dbReference>
<sequence length="797" mass="87911">MTIRQRITLLLIFMFIAITVIGGCGIYQSRRGAIEVKRVTEGVVPSALASADMVSHLKDVQLATMALVFTPDNELVNQLKEKLDAKRSELTAAVKDQAAHAEGKTQQGLIEQAQESMSNYFSAINDSISMKLAGKNELSQANLFANVVQYQDELGQIVETLRIEKNREKDQAISALNENLASTTTTITTITAAAGILLTIIGVFLYRQIVGPLGRMQGTMSEIASSQDFARRVPVDRMDEVGHSIVAFNGMLEKIEESSAQVRQKTADIEAMLQNIQQGILTVVGDAVVHPEYSAHLETVLETNNIAGCDVMRLVFSDTDLGADALSQVDAAIRACLGEDELNFEFNHHLLPSEIQKTMPDGRIKALDLSWSPISDSGGIIVRLMLCLRDVTELRKLAAEADAQKHKLEIIGEILAVTQEKFQEFIDSSMEFVRRNVQLADVTEYGDDAVIDELFRNMHTVKGNARTYGLRHLTNVVHEVEQAYEALRQPDTDVAWDRQQLSNDLTRVTQALAEYAQMNEETLGRKGPGRRGSVERYLMVEKAQIHNSLTLLEQADPGSVESLSHMRLTVHRELRLLGSETIDAMLSGVLDSLPSLAFELGKEPPMVHINDYGYRVHSQAGNVLKNVFMHLLRNSLDHGIENTATRSAMNKPAAGNINIELGVDEDMLEITLTDDGRGLALSRIRAIAIEKGLIAADASLSDEDIAHLIFRPGFSTAQQLTEVSGRGVGMDAVKDFLEREQGKIQLRFTDEDVGADFRQFETIVFLPDRYAVDTVSPLPGVALEGMPMDSVVTKNFI</sequence>
<evidence type="ECO:0000256" key="6">
    <source>
        <dbReference type="ARBA" id="ARBA00022679"/>
    </source>
</evidence>
<keyword evidence="5 10" id="KW-0597">Phosphoprotein</keyword>
<dbReference type="InterPro" id="IPR036641">
    <property type="entry name" value="HPT_dom_sf"/>
</dbReference>
<dbReference type="SUPFAM" id="SSF158472">
    <property type="entry name" value="HAMP domain-like"/>
    <property type="match status" value="1"/>
</dbReference>
<comment type="function">
    <text evidence="9">Involved in the transmission of sensory signals from the chemoreceptors to the flagellar motors. CheA is autophosphorylated; it can transfer its phosphate group to either CheB or CheY.</text>
</comment>
<evidence type="ECO:0000256" key="4">
    <source>
        <dbReference type="ARBA" id="ARBA00021495"/>
    </source>
</evidence>
<evidence type="ECO:0000256" key="2">
    <source>
        <dbReference type="ARBA" id="ARBA00004370"/>
    </source>
</evidence>
<evidence type="ECO:0000256" key="9">
    <source>
        <dbReference type="ARBA" id="ARBA00035100"/>
    </source>
</evidence>
<accession>A0A934T1G3</accession>
<dbReference type="InterPro" id="IPR036890">
    <property type="entry name" value="HATPase_C_sf"/>
</dbReference>
<feature type="domain" description="HAMP" evidence="13">
    <location>
        <begin position="207"/>
        <end position="260"/>
    </location>
</feature>
<dbReference type="PROSITE" id="PS51257">
    <property type="entry name" value="PROKAR_LIPOPROTEIN"/>
    <property type="match status" value="1"/>
</dbReference>
<keyword evidence="6" id="KW-0808">Transferase</keyword>
<feature type="domain" description="HPt" evidence="14">
    <location>
        <begin position="418"/>
        <end position="519"/>
    </location>
</feature>
<evidence type="ECO:0000256" key="11">
    <source>
        <dbReference type="SAM" id="Phobius"/>
    </source>
</evidence>
<dbReference type="Gene3D" id="1.20.120.160">
    <property type="entry name" value="HPT domain"/>
    <property type="match status" value="1"/>
</dbReference>
<dbReference type="SMART" id="SM00387">
    <property type="entry name" value="HATPase_c"/>
    <property type="match status" value="1"/>
</dbReference>
<dbReference type="InterPro" id="IPR024478">
    <property type="entry name" value="HlyB_4HB_MCP"/>
</dbReference>
<keyword evidence="11" id="KW-0812">Transmembrane</keyword>
<dbReference type="InterPro" id="IPR004358">
    <property type="entry name" value="Sig_transdc_His_kin-like_C"/>
</dbReference>
<dbReference type="EMBL" id="JAEPBG010000011">
    <property type="protein sequence ID" value="MBK4737252.1"/>
    <property type="molecule type" value="Genomic_DNA"/>
</dbReference>
<dbReference type="GO" id="GO:0016020">
    <property type="term" value="C:membrane"/>
    <property type="evidence" value="ECO:0007669"/>
    <property type="project" value="UniProtKB-SubCell"/>
</dbReference>
<dbReference type="CDD" id="cd00088">
    <property type="entry name" value="HPT"/>
    <property type="match status" value="1"/>
</dbReference>
<dbReference type="PROSITE" id="PS50894">
    <property type="entry name" value="HPT"/>
    <property type="match status" value="1"/>
</dbReference>
<dbReference type="Pfam" id="PF02518">
    <property type="entry name" value="HATPase_c"/>
    <property type="match status" value="1"/>
</dbReference>
<evidence type="ECO:0000256" key="10">
    <source>
        <dbReference type="PROSITE-ProRule" id="PRU00110"/>
    </source>
</evidence>
<dbReference type="FunFam" id="3.30.565.10:FF:000016">
    <property type="entry name" value="Chemotaxis protein CheA, putative"/>
    <property type="match status" value="1"/>
</dbReference>
<dbReference type="PROSITE" id="PS50113">
    <property type="entry name" value="PAC"/>
    <property type="match status" value="1"/>
</dbReference>
<protein>
    <recommendedName>
        <fullName evidence="4">Chemotaxis protein CheA</fullName>
        <ecNumber evidence="3">2.7.13.3</ecNumber>
    </recommendedName>
</protein>
<evidence type="ECO:0000256" key="7">
    <source>
        <dbReference type="ARBA" id="ARBA00022777"/>
    </source>
</evidence>
<dbReference type="SMART" id="SM00304">
    <property type="entry name" value="HAMP"/>
    <property type="match status" value="1"/>
</dbReference>
<comment type="subcellular location">
    <subcellularLocation>
        <location evidence="2">Membrane</location>
    </subcellularLocation>
</comment>
<dbReference type="Pfam" id="PF00672">
    <property type="entry name" value="HAMP"/>
    <property type="match status" value="1"/>
</dbReference>
<dbReference type="AlphaFoldDB" id="A0A934T1G3"/>
<dbReference type="InterPro" id="IPR003594">
    <property type="entry name" value="HATPase_dom"/>
</dbReference>
<dbReference type="SMART" id="SM00073">
    <property type="entry name" value="HPT"/>
    <property type="match status" value="1"/>
</dbReference>
<dbReference type="GO" id="GO:0000155">
    <property type="term" value="F:phosphorelay sensor kinase activity"/>
    <property type="evidence" value="ECO:0007669"/>
    <property type="project" value="UniProtKB-ARBA"/>
</dbReference>
<evidence type="ECO:0000259" key="12">
    <source>
        <dbReference type="PROSITE" id="PS50113"/>
    </source>
</evidence>
<evidence type="ECO:0000259" key="14">
    <source>
        <dbReference type="PROSITE" id="PS50894"/>
    </source>
</evidence>
<keyword evidence="8" id="KW-0902">Two-component regulatory system</keyword>
<dbReference type="Pfam" id="PF12729">
    <property type="entry name" value="4HB_MCP_1"/>
    <property type="match status" value="1"/>
</dbReference>
<organism evidence="15 16">
    <name type="scientific">Noviherbaspirillum pedocola</name>
    <dbReference type="NCBI Taxonomy" id="2801341"/>
    <lineage>
        <taxon>Bacteria</taxon>
        <taxon>Pseudomonadati</taxon>
        <taxon>Pseudomonadota</taxon>
        <taxon>Betaproteobacteria</taxon>
        <taxon>Burkholderiales</taxon>
        <taxon>Oxalobacteraceae</taxon>
        <taxon>Noviherbaspirillum</taxon>
    </lineage>
</organism>
<keyword evidence="11" id="KW-1133">Transmembrane helix</keyword>
<keyword evidence="7" id="KW-0418">Kinase</keyword>
<dbReference type="PROSITE" id="PS50885">
    <property type="entry name" value="HAMP"/>
    <property type="match status" value="1"/>
</dbReference>
<keyword evidence="16" id="KW-1185">Reference proteome</keyword>
<comment type="catalytic activity">
    <reaction evidence="1">
        <text>ATP + protein L-histidine = ADP + protein N-phospho-L-histidine.</text>
        <dbReference type="EC" id="2.7.13.3"/>
    </reaction>
</comment>
<dbReference type="InterPro" id="IPR051315">
    <property type="entry name" value="Bact_Chemotaxis_CheA"/>
</dbReference>
<evidence type="ECO:0000313" key="16">
    <source>
        <dbReference type="Proteomes" id="UP000622890"/>
    </source>
</evidence>
<keyword evidence="11" id="KW-0472">Membrane</keyword>
<feature type="transmembrane region" description="Helical" evidence="11">
    <location>
        <begin position="7"/>
        <end position="28"/>
    </location>
</feature>
<dbReference type="EC" id="2.7.13.3" evidence="3"/>
<name>A0A934T1G3_9BURK</name>
<evidence type="ECO:0000259" key="13">
    <source>
        <dbReference type="PROSITE" id="PS50885"/>
    </source>
</evidence>
<dbReference type="Pfam" id="PF01627">
    <property type="entry name" value="Hpt"/>
    <property type="match status" value="1"/>
</dbReference>
<dbReference type="Gene3D" id="3.30.565.10">
    <property type="entry name" value="Histidine kinase-like ATPase, C-terminal domain"/>
    <property type="match status" value="1"/>
</dbReference>
<evidence type="ECO:0000256" key="8">
    <source>
        <dbReference type="ARBA" id="ARBA00023012"/>
    </source>
</evidence>
<evidence type="ECO:0000256" key="3">
    <source>
        <dbReference type="ARBA" id="ARBA00012438"/>
    </source>
</evidence>
<dbReference type="Proteomes" id="UP000622890">
    <property type="component" value="Unassembled WGS sequence"/>
</dbReference>
<dbReference type="PANTHER" id="PTHR43395:SF10">
    <property type="entry name" value="CHEMOTAXIS PROTEIN CHEA"/>
    <property type="match status" value="1"/>
</dbReference>
<dbReference type="SUPFAM" id="SSF47226">
    <property type="entry name" value="Histidine-containing phosphotransfer domain, HPT domain"/>
    <property type="match status" value="1"/>
</dbReference>
<dbReference type="PRINTS" id="PR00344">
    <property type="entry name" value="BCTRLSENSOR"/>
</dbReference>
<evidence type="ECO:0000256" key="1">
    <source>
        <dbReference type="ARBA" id="ARBA00000085"/>
    </source>
</evidence>
<dbReference type="PANTHER" id="PTHR43395">
    <property type="entry name" value="SENSOR HISTIDINE KINASE CHEA"/>
    <property type="match status" value="1"/>
</dbReference>
<proteinExistence type="predicted"/>
<dbReference type="RefSeq" id="WP_200595403.1">
    <property type="nucleotide sequence ID" value="NZ_JAEPBG010000011.1"/>
</dbReference>
<evidence type="ECO:0000256" key="5">
    <source>
        <dbReference type="ARBA" id="ARBA00022553"/>
    </source>
</evidence>
<dbReference type="SUPFAM" id="SSF55874">
    <property type="entry name" value="ATPase domain of HSP90 chaperone/DNA topoisomerase II/histidine kinase"/>
    <property type="match status" value="1"/>
</dbReference>
<dbReference type="CDD" id="cd06225">
    <property type="entry name" value="HAMP"/>
    <property type="match status" value="1"/>
</dbReference>
<gene>
    <name evidence="15" type="ORF">JJB74_21730</name>
</gene>
<reference evidence="15" key="1">
    <citation type="submission" date="2021-01" db="EMBL/GenBank/DDBJ databases">
        <title>Genome sequence of strain Noviherbaspirillum sp. DKR-6.</title>
        <authorList>
            <person name="Chaudhary D.K."/>
        </authorList>
    </citation>
    <scope>NUCLEOTIDE SEQUENCE</scope>
    <source>
        <strain evidence="15">DKR-6</strain>
    </source>
</reference>
<dbReference type="InterPro" id="IPR000700">
    <property type="entry name" value="PAS-assoc_C"/>
</dbReference>